<gene>
    <name evidence="1" type="ORF">RAJCM14343_5837</name>
</gene>
<dbReference type="EMBL" id="BLAH01000202">
    <property type="protein sequence ID" value="GES40547.1"/>
    <property type="molecule type" value="Genomic_DNA"/>
</dbReference>
<organism evidence="1 2">
    <name type="scientific">Rhodococcus aetherivorans</name>
    <dbReference type="NCBI Taxonomy" id="191292"/>
    <lineage>
        <taxon>Bacteria</taxon>
        <taxon>Bacillati</taxon>
        <taxon>Actinomycetota</taxon>
        <taxon>Actinomycetes</taxon>
        <taxon>Mycobacteriales</taxon>
        <taxon>Nocardiaceae</taxon>
        <taxon>Rhodococcus</taxon>
    </lineage>
</organism>
<reference evidence="1 2" key="1">
    <citation type="journal article" date="2018" name="Biodegradation">
        <title>1,4-Dioxane degradation characteristics of Rhodococcus aetherivorans JCM 14343.</title>
        <authorList>
            <person name="Inoue D."/>
            <person name="Tsunoda T."/>
            <person name="Yamamoto N."/>
            <person name="Ike M."/>
            <person name="Sei K."/>
        </authorList>
    </citation>
    <scope>NUCLEOTIDE SEQUENCE [LARGE SCALE GENOMIC DNA]</scope>
    <source>
        <strain evidence="1 2">JCM 14343</strain>
    </source>
</reference>
<name>A0ABQ0YVS9_9NOCA</name>
<evidence type="ECO:0000313" key="2">
    <source>
        <dbReference type="Proteomes" id="UP000325466"/>
    </source>
</evidence>
<dbReference type="RefSeq" id="WP_043799460.1">
    <property type="nucleotide sequence ID" value="NZ_BAAAYP010000018.1"/>
</dbReference>
<sequence>MRDNPAEVYRTTLPEALEAWDTYATRRHQWYEKVRAFAKEHSGTHQFWGNTFLGQDYFLGLTAPDNDAEIPTGWRRDRRQPNMMVPNRRTPEGKKCAAAIKKFANAPHLTLGGMPNEVDGEYNPDGSHRVHSFGAQRLDDALEVSWSVPVPPEKVDSTIWQKVPLSQWHAEREAAAS</sequence>
<protein>
    <submittedName>
        <fullName evidence="1">Uncharacterized protein</fullName>
    </submittedName>
</protein>
<dbReference type="Proteomes" id="UP000325466">
    <property type="component" value="Unassembled WGS sequence"/>
</dbReference>
<proteinExistence type="predicted"/>
<evidence type="ECO:0000313" key="1">
    <source>
        <dbReference type="EMBL" id="GES40547.1"/>
    </source>
</evidence>
<comment type="caution">
    <text evidence="1">The sequence shown here is derived from an EMBL/GenBank/DDBJ whole genome shotgun (WGS) entry which is preliminary data.</text>
</comment>
<keyword evidence="2" id="KW-1185">Reference proteome</keyword>
<accession>A0ABQ0YVS9</accession>